<dbReference type="EnsemblPlants" id="PGSC0003DMT400001835">
    <property type="protein sequence ID" value="PGSC0003DMT400001835"/>
    <property type="gene ID" value="PGSC0003DMG400000690"/>
</dbReference>
<accession>M0ZJ64</accession>
<organism evidence="2 3">
    <name type="scientific">Solanum tuberosum</name>
    <name type="common">Potato</name>
    <dbReference type="NCBI Taxonomy" id="4113"/>
    <lineage>
        <taxon>Eukaryota</taxon>
        <taxon>Viridiplantae</taxon>
        <taxon>Streptophyta</taxon>
        <taxon>Embryophyta</taxon>
        <taxon>Tracheophyta</taxon>
        <taxon>Spermatophyta</taxon>
        <taxon>Magnoliopsida</taxon>
        <taxon>eudicotyledons</taxon>
        <taxon>Gunneridae</taxon>
        <taxon>Pentapetalae</taxon>
        <taxon>asterids</taxon>
        <taxon>lamiids</taxon>
        <taxon>Solanales</taxon>
        <taxon>Solanaceae</taxon>
        <taxon>Solanoideae</taxon>
        <taxon>Solaneae</taxon>
        <taxon>Solanum</taxon>
    </lineage>
</organism>
<dbReference type="Proteomes" id="UP000011115">
    <property type="component" value="Unassembled WGS sequence"/>
</dbReference>
<reference evidence="2" key="2">
    <citation type="submission" date="2015-06" db="UniProtKB">
        <authorList>
            <consortium name="EnsemblPlants"/>
        </authorList>
    </citation>
    <scope>IDENTIFICATION</scope>
    <source>
        <strain evidence="2">DM1-3 516 R44</strain>
    </source>
</reference>
<dbReference type="OrthoDB" id="1915931at2759"/>
<evidence type="ECO:0000256" key="1">
    <source>
        <dbReference type="SAM" id="Phobius"/>
    </source>
</evidence>
<sequence length="87" mass="10215">MDSWLFVSSIVRVTSQVETTVTSSAVSVSIWRSLWNDLFSQIFKALRSILYGFVAFFTACNRHRLRYGFLFCWSLFESVIFYGYFPN</sequence>
<dbReference type="PANTHER" id="PTHR34553:SF4">
    <property type="entry name" value="G1_S-SPECIFIC CYCLIN-E PROTEIN"/>
    <property type="match status" value="1"/>
</dbReference>
<keyword evidence="3" id="KW-1185">Reference proteome</keyword>
<evidence type="ECO:0000313" key="2">
    <source>
        <dbReference type="EnsemblPlants" id="PGSC0003DMT400001835"/>
    </source>
</evidence>
<proteinExistence type="predicted"/>
<dbReference type="HOGENOM" id="CLU_2487814_0_0_1"/>
<dbReference type="Gramene" id="PGSC0003DMT400001835">
    <property type="protein sequence ID" value="PGSC0003DMT400001835"/>
    <property type="gene ID" value="PGSC0003DMG400000690"/>
</dbReference>
<keyword evidence="1" id="KW-0812">Transmembrane</keyword>
<evidence type="ECO:0000313" key="3">
    <source>
        <dbReference type="Proteomes" id="UP000011115"/>
    </source>
</evidence>
<feature type="transmembrane region" description="Helical" evidence="1">
    <location>
        <begin position="67"/>
        <end position="85"/>
    </location>
</feature>
<name>M0ZJ64_SOLTU</name>
<dbReference type="AlphaFoldDB" id="M0ZJ64"/>
<dbReference type="PANTHER" id="PTHR34553">
    <property type="entry name" value="OS05G0597400 PROTEIN"/>
    <property type="match status" value="1"/>
</dbReference>
<keyword evidence="1" id="KW-1133">Transmembrane helix</keyword>
<reference evidence="3" key="1">
    <citation type="journal article" date="2011" name="Nature">
        <title>Genome sequence and analysis of the tuber crop potato.</title>
        <authorList>
            <consortium name="The Potato Genome Sequencing Consortium"/>
        </authorList>
    </citation>
    <scope>NUCLEOTIDE SEQUENCE [LARGE SCALE GENOMIC DNA]</scope>
    <source>
        <strain evidence="3">cv. DM1-3 516 R44</strain>
    </source>
</reference>
<protein>
    <submittedName>
        <fullName evidence="2">Uncharacterized protein</fullName>
    </submittedName>
</protein>
<dbReference type="ExpressionAtlas" id="M0ZJ64">
    <property type="expression patterns" value="baseline"/>
</dbReference>
<keyword evidence="1" id="KW-0472">Membrane</keyword>
<feature type="transmembrane region" description="Helical" evidence="1">
    <location>
        <begin position="42"/>
        <end position="60"/>
    </location>
</feature>
<gene>
    <name evidence="2" type="primary">LOC102578142</name>
</gene>